<dbReference type="RefSeq" id="WP_111948795.1">
    <property type="nucleotide sequence ID" value="NZ_VOAP01000009.1"/>
</dbReference>
<evidence type="ECO:0000256" key="1">
    <source>
        <dbReference type="ARBA" id="ARBA00022490"/>
    </source>
</evidence>
<comment type="similarity">
    <text evidence="5">Belongs to the RimM family.</text>
</comment>
<feature type="domain" description="RimM N-terminal" evidence="6">
    <location>
        <begin position="10"/>
        <end position="80"/>
    </location>
</feature>
<evidence type="ECO:0000256" key="4">
    <source>
        <dbReference type="ARBA" id="ARBA00023186"/>
    </source>
</evidence>
<evidence type="ECO:0000256" key="5">
    <source>
        <dbReference type="HAMAP-Rule" id="MF_00014"/>
    </source>
</evidence>
<dbReference type="GO" id="GO:0005840">
    <property type="term" value="C:ribosome"/>
    <property type="evidence" value="ECO:0007669"/>
    <property type="project" value="InterPro"/>
</dbReference>
<dbReference type="InterPro" id="IPR056792">
    <property type="entry name" value="PRC_RimM"/>
</dbReference>
<evidence type="ECO:0000259" key="7">
    <source>
        <dbReference type="Pfam" id="PF24986"/>
    </source>
</evidence>
<comment type="subunit">
    <text evidence="5">Binds ribosomal protein uS19.</text>
</comment>
<sequence length="176" mass="20307">MKSDFVEVCVLGKTVGLKGAVKLHNRSDFPEQFKKDAKFYDKKGKEFIIKSFDKTNSLVVFQNYEDIELAKSLVNTVLYRTIEDTKRFCKLKQDEFFYFDIIGCFVYEDDILLGEILDIIEVGSGFLFSIQTAANLVSKGLSTQFYIPYLDNFIIDVNIDLKKIQVKNSIQILYNS</sequence>
<dbReference type="AlphaFoldDB" id="A0A562XID2"/>
<dbReference type="Gene3D" id="2.40.30.60">
    <property type="entry name" value="RimM"/>
    <property type="match status" value="1"/>
</dbReference>
<comment type="function">
    <text evidence="5">An accessory protein needed during the final step in the assembly of 30S ribosomal subunit, possibly for assembly of the head region. Essential for efficient processing of 16S rRNA. May be needed both before and after RbfA during the maturation of 16S rRNA. It has affinity for free ribosomal 30S subunits but not for 70S ribosomes.</text>
</comment>
<feature type="domain" description="Ribosome maturation factor RimM PRC barrel" evidence="7">
    <location>
        <begin position="99"/>
        <end position="167"/>
    </location>
</feature>
<dbReference type="Gene3D" id="2.30.30.240">
    <property type="entry name" value="PRC-barrel domain"/>
    <property type="match status" value="1"/>
</dbReference>
<dbReference type="HAMAP" id="MF_00014">
    <property type="entry name" value="Ribosome_mat_RimM"/>
    <property type="match status" value="1"/>
</dbReference>
<protein>
    <recommendedName>
        <fullName evidence="5">Ribosome maturation factor RimM</fullName>
    </recommendedName>
</protein>
<dbReference type="InterPro" id="IPR009000">
    <property type="entry name" value="Transl_B-barrel_sf"/>
</dbReference>
<dbReference type="EMBL" id="VOAP01000009">
    <property type="protein sequence ID" value="TWO21934.1"/>
    <property type="molecule type" value="Genomic_DNA"/>
</dbReference>
<dbReference type="Pfam" id="PF01782">
    <property type="entry name" value="RimM"/>
    <property type="match status" value="1"/>
</dbReference>
<dbReference type="SUPFAM" id="SSF50346">
    <property type="entry name" value="PRC-barrel domain"/>
    <property type="match status" value="1"/>
</dbReference>
<dbReference type="SUPFAM" id="SSF50447">
    <property type="entry name" value="Translation proteins"/>
    <property type="match status" value="1"/>
</dbReference>
<keyword evidence="2 5" id="KW-0690">Ribosome biogenesis</keyword>
<keyword evidence="4 5" id="KW-0143">Chaperone</keyword>
<dbReference type="Pfam" id="PF24986">
    <property type="entry name" value="PRC_RimM"/>
    <property type="match status" value="1"/>
</dbReference>
<keyword evidence="3 5" id="KW-0698">rRNA processing</keyword>
<dbReference type="PANTHER" id="PTHR33692:SF1">
    <property type="entry name" value="RIBOSOME MATURATION FACTOR RIMM"/>
    <property type="match status" value="1"/>
</dbReference>
<dbReference type="GO" id="GO:0006364">
    <property type="term" value="P:rRNA processing"/>
    <property type="evidence" value="ECO:0007669"/>
    <property type="project" value="UniProtKB-UniRule"/>
</dbReference>
<keyword evidence="1 5" id="KW-0963">Cytoplasm</keyword>
<evidence type="ECO:0000256" key="2">
    <source>
        <dbReference type="ARBA" id="ARBA00022517"/>
    </source>
</evidence>
<accession>A0A562XID2</accession>
<dbReference type="InterPro" id="IPR011033">
    <property type="entry name" value="PRC_barrel-like_sf"/>
</dbReference>
<organism evidence="8 9">
    <name type="scientific">Campylobacter hyointestinalis</name>
    <dbReference type="NCBI Taxonomy" id="198"/>
    <lineage>
        <taxon>Bacteria</taxon>
        <taxon>Pseudomonadati</taxon>
        <taxon>Campylobacterota</taxon>
        <taxon>Epsilonproteobacteria</taxon>
        <taxon>Campylobacterales</taxon>
        <taxon>Campylobacteraceae</taxon>
        <taxon>Campylobacter</taxon>
    </lineage>
</organism>
<dbReference type="InterPro" id="IPR011961">
    <property type="entry name" value="RimM"/>
</dbReference>
<reference evidence="8 9" key="1">
    <citation type="submission" date="2019-07" db="EMBL/GenBank/DDBJ databases">
        <title>Rapid identification of Enteric Bacteria from Whole Genome Sequences (WGS) using Average Nucleotide Identity (ANI).</title>
        <authorList>
            <person name="Lane C."/>
        </authorList>
    </citation>
    <scope>NUCLEOTIDE SEQUENCE [LARGE SCALE GENOMIC DNA]</scope>
    <source>
        <strain evidence="8 9">D2411</strain>
    </source>
</reference>
<dbReference type="GO" id="GO:0005737">
    <property type="term" value="C:cytoplasm"/>
    <property type="evidence" value="ECO:0007669"/>
    <property type="project" value="UniProtKB-SubCell"/>
</dbReference>
<evidence type="ECO:0000313" key="9">
    <source>
        <dbReference type="Proteomes" id="UP000321812"/>
    </source>
</evidence>
<evidence type="ECO:0000259" key="6">
    <source>
        <dbReference type="Pfam" id="PF01782"/>
    </source>
</evidence>
<evidence type="ECO:0000313" key="8">
    <source>
        <dbReference type="EMBL" id="TWO21934.1"/>
    </source>
</evidence>
<proteinExistence type="inferred from homology"/>
<comment type="caution">
    <text evidence="8">The sequence shown here is derived from an EMBL/GenBank/DDBJ whole genome shotgun (WGS) entry which is preliminary data.</text>
</comment>
<dbReference type="Proteomes" id="UP000321812">
    <property type="component" value="Unassembled WGS sequence"/>
</dbReference>
<comment type="domain">
    <text evidence="5">The PRC barrel domain binds ribosomal protein uS19.</text>
</comment>
<dbReference type="PANTHER" id="PTHR33692">
    <property type="entry name" value="RIBOSOME MATURATION FACTOR RIMM"/>
    <property type="match status" value="1"/>
</dbReference>
<dbReference type="NCBIfam" id="TIGR02273">
    <property type="entry name" value="16S_RimM"/>
    <property type="match status" value="1"/>
</dbReference>
<dbReference type="GO" id="GO:0043022">
    <property type="term" value="F:ribosome binding"/>
    <property type="evidence" value="ECO:0007669"/>
    <property type="project" value="InterPro"/>
</dbReference>
<dbReference type="InterPro" id="IPR036976">
    <property type="entry name" value="RimM_N_sf"/>
</dbReference>
<gene>
    <name evidence="5 8" type="primary">rimM</name>
    <name evidence="8" type="ORF">YZ82_02820</name>
</gene>
<evidence type="ECO:0000256" key="3">
    <source>
        <dbReference type="ARBA" id="ARBA00022552"/>
    </source>
</evidence>
<dbReference type="InterPro" id="IPR002676">
    <property type="entry name" value="RimM_N"/>
</dbReference>
<name>A0A562XID2_CAMHY</name>
<dbReference type="GO" id="GO:0042274">
    <property type="term" value="P:ribosomal small subunit biogenesis"/>
    <property type="evidence" value="ECO:0007669"/>
    <property type="project" value="UniProtKB-UniRule"/>
</dbReference>
<comment type="subcellular location">
    <subcellularLocation>
        <location evidence="5">Cytoplasm</location>
    </subcellularLocation>
</comment>